<evidence type="ECO:0000256" key="1">
    <source>
        <dbReference type="SAM" id="MobiDB-lite"/>
    </source>
</evidence>
<dbReference type="Proteomes" id="UP000239874">
    <property type="component" value="Unassembled WGS sequence"/>
</dbReference>
<dbReference type="OrthoDB" id="4570502at2"/>
<organism evidence="2 3">
    <name type="scientific">Nocardia nova</name>
    <dbReference type="NCBI Taxonomy" id="37330"/>
    <lineage>
        <taxon>Bacteria</taxon>
        <taxon>Bacillati</taxon>
        <taxon>Actinomycetota</taxon>
        <taxon>Actinomycetes</taxon>
        <taxon>Mycobacteriales</taxon>
        <taxon>Nocardiaceae</taxon>
        <taxon>Nocardia</taxon>
    </lineage>
</organism>
<sequence length="84" mass="9155">MTAFAGGGARHAAHRHARHRVDGGHRAAVYLPDTRPLPVGDGAHRPRHARRSGPDLYDRIVLAIAGWLLAIRIAFVGEHVIDEV</sequence>
<name>A0A2S6AUS8_9NOCA</name>
<dbReference type="AlphaFoldDB" id="A0A2S6AUS8"/>
<dbReference type="EMBL" id="PSZC01000003">
    <property type="protein sequence ID" value="PPJ39032.1"/>
    <property type="molecule type" value="Genomic_DNA"/>
</dbReference>
<protein>
    <submittedName>
        <fullName evidence="2">Uncharacterized protein</fullName>
    </submittedName>
</protein>
<gene>
    <name evidence="2" type="ORF">C5E45_05910</name>
</gene>
<proteinExistence type="predicted"/>
<feature type="region of interest" description="Disordered" evidence="1">
    <location>
        <begin position="1"/>
        <end position="52"/>
    </location>
</feature>
<reference evidence="2 3" key="1">
    <citation type="submission" date="2018-02" db="EMBL/GenBank/DDBJ databases">
        <title>8 Nocardia nova and 1 Nocardia cyriacigeorgica strain used for evolution to TMP-SMX.</title>
        <authorList>
            <person name="Mehta H."/>
            <person name="Weng J."/>
            <person name="Shamoo Y."/>
        </authorList>
    </citation>
    <scope>NUCLEOTIDE SEQUENCE [LARGE SCALE GENOMIC DNA]</scope>
    <source>
        <strain evidence="2 3">MDA3139</strain>
    </source>
</reference>
<dbReference type="RefSeq" id="WP_104374627.1">
    <property type="nucleotide sequence ID" value="NZ_PSZC01000003.1"/>
</dbReference>
<evidence type="ECO:0000313" key="2">
    <source>
        <dbReference type="EMBL" id="PPJ39032.1"/>
    </source>
</evidence>
<evidence type="ECO:0000313" key="3">
    <source>
        <dbReference type="Proteomes" id="UP000239874"/>
    </source>
</evidence>
<accession>A0A2S6AUS8</accession>
<comment type="caution">
    <text evidence="2">The sequence shown here is derived from an EMBL/GenBank/DDBJ whole genome shotgun (WGS) entry which is preliminary data.</text>
</comment>